<feature type="region of interest" description="Disordered" evidence="5">
    <location>
        <begin position="136"/>
        <end position="156"/>
    </location>
</feature>
<evidence type="ECO:0000256" key="4">
    <source>
        <dbReference type="RuleBase" id="RU363120"/>
    </source>
</evidence>
<keyword evidence="4" id="KW-0131">Cell cycle</keyword>
<comment type="subcellular location">
    <subcellularLocation>
        <location evidence="4">Cytoplasm</location>
    </subcellularLocation>
</comment>
<dbReference type="GO" id="GO:0005737">
    <property type="term" value="C:cytoplasm"/>
    <property type="evidence" value="ECO:0007669"/>
    <property type="project" value="UniProtKB-SubCell"/>
</dbReference>
<feature type="region of interest" description="Disordered" evidence="5">
    <location>
        <begin position="67"/>
        <end position="116"/>
    </location>
</feature>
<comment type="function">
    <text evidence="4">Protein phosphatase inhibitor that specifically inhibits protein phosphatase 2A (PP2A) during mitosis.</text>
</comment>
<organism evidence="6 7">
    <name type="scientific">Diploscapter pachys</name>
    <dbReference type="NCBI Taxonomy" id="2018661"/>
    <lineage>
        <taxon>Eukaryota</taxon>
        <taxon>Metazoa</taxon>
        <taxon>Ecdysozoa</taxon>
        <taxon>Nematoda</taxon>
        <taxon>Chromadorea</taxon>
        <taxon>Rhabditida</taxon>
        <taxon>Rhabditina</taxon>
        <taxon>Rhabditomorpha</taxon>
        <taxon>Rhabditoidea</taxon>
        <taxon>Rhabditidae</taxon>
        <taxon>Diploscapter</taxon>
    </lineage>
</organism>
<comment type="caution">
    <text evidence="6">The sequence shown here is derived from an EMBL/GenBank/DDBJ whole genome shotgun (WGS) entry which is preliminary data.</text>
</comment>
<accession>A0A2A2K1E1</accession>
<dbReference type="OrthoDB" id="5949865at2759"/>
<comment type="similarity">
    <text evidence="1 4">Belongs to the endosulfine family.</text>
</comment>
<dbReference type="GO" id="GO:0051301">
    <property type="term" value="P:cell division"/>
    <property type="evidence" value="ECO:0007669"/>
    <property type="project" value="UniProtKB-KW"/>
</dbReference>
<proteinExistence type="inferred from homology"/>
<sequence length="156" mass="16869">MRGEVTDLSVEIADEGLAAEKQQEQMLMNKLASSGRLPAKPATSFIQKKLQQRKFFDSGDYAMDRSKGGVTGAAAPAAARPPNPLAATPQIKQTTDRPTIANEPSSPECENLQIPRPDTVPQRKASIINPAVHCKLSPAPHVQHHDHVPPATEHDE</sequence>
<dbReference type="PANTHER" id="PTHR10358">
    <property type="entry name" value="ENDOSULFINE"/>
    <property type="match status" value="1"/>
</dbReference>
<keyword evidence="7" id="KW-1185">Reference proteome</keyword>
<evidence type="ECO:0000256" key="2">
    <source>
        <dbReference type="ARBA" id="ARBA00022776"/>
    </source>
</evidence>
<dbReference type="GO" id="GO:0004864">
    <property type="term" value="F:protein phosphatase inhibitor activity"/>
    <property type="evidence" value="ECO:0007669"/>
    <property type="project" value="UniProtKB-KW"/>
</dbReference>
<reference evidence="6 7" key="1">
    <citation type="journal article" date="2017" name="Curr. Biol.">
        <title>Genome architecture and evolution of a unichromosomal asexual nematode.</title>
        <authorList>
            <person name="Fradin H."/>
            <person name="Zegar C."/>
            <person name="Gutwein M."/>
            <person name="Lucas J."/>
            <person name="Kovtun M."/>
            <person name="Corcoran D."/>
            <person name="Baugh L.R."/>
            <person name="Kiontke K."/>
            <person name="Gunsalus K."/>
            <person name="Fitch D.H."/>
            <person name="Piano F."/>
        </authorList>
    </citation>
    <scope>NUCLEOTIDE SEQUENCE [LARGE SCALE GENOMIC DNA]</scope>
    <source>
        <strain evidence="6">PF1309</strain>
    </source>
</reference>
<evidence type="ECO:0000256" key="1">
    <source>
        <dbReference type="ARBA" id="ARBA00010520"/>
    </source>
</evidence>
<evidence type="ECO:0000256" key="5">
    <source>
        <dbReference type="SAM" id="MobiDB-lite"/>
    </source>
</evidence>
<evidence type="ECO:0000313" key="7">
    <source>
        <dbReference type="Proteomes" id="UP000218231"/>
    </source>
</evidence>
<feature type="compositionally biased region" description="Polar residues" evidence="5">
    <location>
        <begin position="90"/>
        <end position="105"/>
    </location>
</feature>
<keyword evidence="4" id="KW-0132">Cell division</keyword>
<dbReference type="AlphaFoldDB" id="A0A2A2K1E1"/>
<evidence type="ECO:0000256" key="3">
    <source>
        <dbReference type="ARBA" id="ARBA00023272"/>
    </source>
</evidence>
<name>A0A2A2K1E1_9BILA</name>
<dbReference type="STRING" id="2018661.A0A2A2K1E1"/>
<gene>
    <name evidence="6" type="ORF">WR25_04222</name>
</gene>
<protein>
    <submittedName>
        <fullName evidence="6">Uncharacterized protein</fullName>
    </submittedName>
</protein>
<dbReference type="Proteomes" id="UP000218231">
    <property type="component" value="Unassembled WGS sequence"/>
</dbReference>
<dbReference type="InterPro" id="IPR006760">
    <property type="entry name" value="Endosulphine"/>
</dbReference>
<dbReference type="Pfam" id="PF04667">
    <property type="entry name" value="Endosulfine"/>
    <property type="match status" value="1"/>
</dbReference>
<dbReference type="EMBL" id="LIAE01009884">
    <property type="protein sequence ID" value="PAV67703.1"/>
    <property type="molecule type" value="Genomic_DNA"/>
</dbReference>
<evidence type="ECO:0000313" key="6">
    <source>
        <dbReference type="EMBL" id="PAV67703.1"/>
    </source>
</evidence>
<keyword evidence="4" id="KW-0963">Cytoplasm</keyword>
<keyword evidence="3 4" id="KW-0650">Protein phosphatase inhibitor</keyword>
<keyword evidence="2 4" id="KW-0498">Mitosis</keyword>
<dbReference type="PANTHER" id="PTHR10358:SF6">
    <property type="entry name" value="ENDOSULFINE, ISOFORM A"/>
    <property type="match status" value="1"/>
</dbReference>